<dbReference type="Gene3D" id="3.40.50.1820">
    <property type="entry name" value="alpha/beta hydrolase"/>
    <property type="match status" value="1"/>
</dbReference>
<dbReference type="PROSITE" id="PS01173">
    <property type="entry name" value="LIPASE_GDXG_HIS"/>
    <property type="match status" value="1"/>
</dbReference>
<dbReference type="PANTHER" id="PTHR48081:SF8">
    <property type="entry name" value="ALPHA_BETA HYDROLASE FOLD-3 DOMAIN-CONTAINING PROTEIN-RELATED"/>
    <property type="match status" value="1"/>
</dbReference>
<name>A0A816VIK2_9BILA</name>
<dbReference type="Proteomes" id="UP000663842">
    <property type="component" value="Unassembled WGS sequence"/>
</dbReference>
<evidence type="ECO:0000256" key="3">
    <source>
        <dbReference type="PIRSR" id="PIRSR037251-1"/>
    </source>
</evidence>
<evidence type="ECO:0000256" key="1">
    <source>
        <dbReference type="ARBA" id="ARBA00010515"/>
    </source>
</evidence>
<feature type="domain" description="Alpha/beta hydrolase fold-3" evidence="5">
    <location>
        <begin position="315"/>
        <end position="377"/>
    </location>
</feature>
<evidence type="ECO:0000313" key="9">
    <source>
        <dbReference type="EMBL" id="CAF3945005.1"/>
    </source>
</evidence>
<keyword evidence="4" id="KW-1133">Transmembrane helix</keyword>
<evidence type="ECO:0000313" key="6">
    <source>
        <dbReference type="EMBL" id="CAF1663350.1"/>
    </source>
</evidence>
<dbReference type="Pfam" id="PF07859">
    <property type="entry name" value="Abhydrolase_3"/>
    <property type="match status" value="2"/>
</dbReference>
<dbReference type="PANTHER" id="PTHR48081">
    <property type="entry name" value="AB HYDROLASE SUPERFAMILY PROTEIN C4A8.06C"/>
    <property type="match status" value="1"/>
</dbReference>
<dbReference type="EMBL" id="CAJNRF010010707">
    <property type="protein sequence ID" value="CAF2123432.1"/>
    <property type="molecule type" value="Genomic_DNA"/>
</dbReference>
<dbReference type="EMBL" id="CAJNOW010018155">
    <property type="protein sequence ID" value="CAF1663350.1"/>
    <property type="molecule type" value="Genomic_DNA"/>
</dbReference>
<dbReference type="Proteomes" id="UP000663887">
    <property type="component" value="Unassembled WGS sequence"/>
</dbReference>
<dbReference type="EMBL" id="CAJOBG010001621">
    <property type="protein sequence ID" value="CAF3945005.1"/>
    <property type="molecule type" value="Genomic_DNA"/>
</dbReference>
<feature type="active site" evidence="3">
    <location>
        <position position="375"/>
    </location>
</feature>
<dbReference type="EMBL" id="CAJOBF010002008">
    <property type="protein sequence ID" value="CAF4002824.1"/>
    <property type="molecule type" value="Genomic_DNA"/>
</dbReference>
<accession>A0A816VIK2</accession>
<dbReference type="GO" id="GO:0052689">
    <property type="term" value="F:carboxylic ester hydrolase activity"/>
    <property type="evidence" value="ECO:0007669"/>
    <property type="project" value="InterPro"/>
</dbReference>
<dbReference type="Proteomes" id="UP000663834">
    <property type="component" value="Unassembled WGS sequence"/>
</dbReference>
<feature type="domain" description="Alpha/beta hydrolase fold-3" evidence="5">
    <location>
        <begin position="113"/>
        <end position="260"/>
    </location>
</feature>
<keyword evidence="12" id="KW-1185">Reference proteome</keyword>
<sequence>MAIVIRRRTILVIIIVCCIGYLLHLPNGGSMEQTNRIRLLTAPMKLCYFISMAAESLGLSDRAVVTRKIIDMAAVFKDTASEDANLQITNTYIENVRVRIARPSNDNSNLPVIIFFHGGAFYMGSIDTHNALTSTLARLANVVVISVNYRLTPKHPFPAGLEDCYTVVKYILDYKDSQKLRIDPTRVAISGDSSGGNFATVITMRLATRPVTQFLPRLQILLYPSLQVFDMMLPSHRQEHYTLVYYDIHHLLSIYLNKTVDKSIYANNHTSVKQKKHYRKFIDWSLIPSKYRIKYQEPANDDHEGDPNLIKETKKALGPEISPLLVNDAQLAKSVPTYVLTVGHDRLRDEGFIYAGRLKRVGVKVVHNHYENTFHGSISLLYGLLSLDIAHEMVADLVRYIKENL</sequence>
<dbReference type="PIRSF" id="PIRSF037251">
    <property type="entry name" value="Arylacetamide_deacetylase"/>
    <property type="match status" value="1"/>
</dbReference>
<evidence type="ECO:0000259" key="5">
    <source>
        <dbReference type="Pfam" id="PF07859"/>
    </source>
</evidence>
<dbReference type="InterPro" id="IPR002168">
    <property type="entry name" value="Lipase_GDXG_HIS_AS"/>
</dbReference>
<dbReference type="Proteomes" id="UP000663866">
    <property type="component" value="Unassembled WGS sequence"/>
</dbReference>
<dbReference type="InterPro" id="IPR017157">
    <property type="entry name" value="Arylacetamide_deacetylase"/>
</dbReference>
<evidence type="ECO:0000313" key="11">
    <source>
        <dbReference type="Proteomes" id="UP000663856"/>
    </source>
</evidence>
<feature type="active site" evidence="3">
    <location>
        <position position="345"/>
    </location>
</feature>
<evidence type="ECO:0000313" key="7">
    <source>
        <dbReference type="EMBL" id="CAF2034493.1"/>
    </source>
</evidence>
<dbReference type="InterPro" id="IPR050300">
    <property type="entry name" value="GDXG_lipolytic_enzyme"/>
</dbReference>
<evidence type="ECO:0000256" key="4">
    <source>
        <dbReference type="SAM" id="Phobius"/>
    </source>
</evidence>
<keyword evidence="4" id="KW-0812">Transmembrane</keyword>
<feature type="active site" evidence="3">
    <location>
        <position position="193"/>
    </location>
</feature>
<keyword evidence="4" id="KW-0472">Membrane</keyword>
<dbReference type="SUPFAM" id="SSF53474">
    <property type="entry name" value="alpha/beta-Hydrolases"/>
    <property type="match status" value="1"/>
</dbReference>
<feature type="transmembrane region" description="Helical" evidence="4">
    <location>
        <begin position="9"/>
        <end position="26"/>
    </location>
</feature>
<dbReference type="InterPro" id="IPR013094">
    <property type="entry name" value="AB_hydrolase_3"/>
</dbReference>
<keyword evidence="2" id="KW-0378">Hydrolase</keyword>
<dbReference type="InterPro" id="IPR029058">
    <property type="entry name" value="AB_hydrolase_fold"/>
</dbReference>
<dbReference type="EMBL" id="CAJNRG010001579">
    <property type="protein sequence ID" value="CAF2034493.1"/>
    <property type="molecule type" value="Genomic_DNA"/>
</dbReference>
<reference evidence="8" key="1">
    <citation type="submission" date="2021-02" db="EMBL/GenBank/DDBJ databases">
        <authorList>
            <person name="Nowell W R."/>
        </authorList>
    </citation>
    <scope>NUCLEOTIDE SEQUENCE</scope>
</reference>
<dbReference type="AlphaFoldDB" id="A0A816VIK2"/>
<dbReference type="Proteomes" id="UP000663856">
    <property type="component" value="Unassembled WGS sequence"/>
</dbReference>
<evidence type="ECO:0000256" key="2">
    <source>
        <dbReference type="ARBA" id="ARBA00022801"/>
    </source>
</evidence>
<comment type="similarity">
    <text evidence="1">Belongs to the 'GDXG' lipolytic enzyme family.</text>
</comment>
<evidence type="ECO:0000313" key="10">
    <source>
        <dbReference type="EMBL" id="CAF4002824.1"/>
    </source>
</evidence>
<dbReference type="GO" id="GO:0016020">
    <property type="term" value="C:membrane"/>
    <property type="evidence" value="ECO:0007669"/>
    <property type="project" value="InterPro"/>
</dbReference>
<evidence type="ECO:0000313" key="8">
    <source>
        <dbReference type="EMBL" id="CAF2123432.1"/>
    </source>
</evidence>
<dbReference type="OrthoDB" id="408631at2759"/>
<organism evidence="8 11">
    <name type="scientific">Rotaria magnacalcarata</name>
    <dbReference type="NCBI Taxonomy" id="392030"/>
    <lineage>
        <taxon>Eukaryota</taxon>
        <taxon>Metazoa</taxon>
        <taxon>Spiralia</taxon>
        <taxon>Gnathifera</taxon>
        <taxon>Rotifera</taxon>
        <taxon>Eurotatoria</taxon>
        <taxon>Bdelloidea</taxon>
        <taxon>Philodinida</taxon>
        <taxon>Philodinidae</taxon>
        <taxon>Rotaria</taxon>
    </lineage>
</organism>
<gene>
    <name evidence="6" type="ORF">KQP761_LOCUS32568</name>
    <name evidence="9" type="ORF">OVN521_LOCUS11900</name>
    <name evidence="10" type="ORF">UXM345_LOCUS16278</name>
    <name evidence="8" type="ORF">WKI299_LOCUS24832</name>
    <name evidence="7" type="ORF">XDN619_LOCUS5679</name>
</gene>
<proteinExistence type="inferred from homology"/>
<comment type="caution">
    <text evidence="8">The sequence shown here is derived from an EMBL/GenBank/DDBJ whole genome shotgun (WGS) entry which is preliminary data.</text>
</comment>
<evidence type="ECO:0000313" key="12">
    <source>
        <dbReference type="Proteomes" id="UP000663866"/>
    </source>
</evidence>
<protein>
    <recommendedName>
        <fullName evidence="5">Alpha/beta hydrolase fold-3 domain-containing protein</fullName>
    </recommendedName>
</protein>